<accession>A0ABQ3QEZ7</accession>
<gene>
    <name evidence="1" type="ORF">Sviol_02490</name>
</gene>
<sequence>MLKHRHPGASGPERACIVAHARFGHDDTVNQGDHGVHAGGSRPSSLLIPFC</sequence>
<proteinExistence type="predicted"/>
<keyword evidence="2" id="KW-1185">Reference proteome</keyword>
<dbReference type="Proteomes" id="UP001050808">
    <property type="component" value="Unassembled WGS sequence"/>
</dbReference>
<name>A0ABQ3QEZ7_9ACTN</name>
<evidence type="ECO:0000313" key="1">
    <source>
        <dbReference type="EMBL" id="GHI35841.1"/>
    </source>
</evidence>
<protein>
    <submittedName>
        <fullName evidence="1">Uncharacterized protein</fullName>
    </submittedName>
</protein>
<organism evidence="1 2">
    <name type="scientific">Streptomyces violascens</name>
    <dbReference type="NCBI Taxonomy" id="67381"/>
    <lineage>
        <taxon>Bacteria</taxon>
        <taxon>Bacillati</taxon>
        <taxon>Actinomycetota</taxon>
        <taxon>Actinomycetes</taxon>
        <taxon>Kitasatosporales</taxon>
        <taxon>Streptomycetaceae</taxon>
        <taxon>Streptomyces</taxon>
    </lineage>
</organism>
<evidence type="ECO:0000313" key="2">
    <source>
        <dbReference type="Proteomes" id="UP001050808"/>
    </source>
</evidence>
<comment type="caution">
    <text evidence="1">The sequence shown here is derived from an EMBL/GenBank/DDBJ whole genome shotgun (WGS) entry which is preliminary data.</text>
</comment>
<dbReference type="EMBL" id="BNDY01000002">
    <property type="protein sequence ID" value="GHI35841.1"/>
    <property type="molecule type" value="Genomic_DNA"/>
</dbReference>
<reference evidence="1" key="1">
    <citation type="submission" date="2024-05" db="EMBL/GenBank/DDBJ databases">
        <title>Whole genome shotgun sequence of Streptomyces violascens NBRC 12920.</title>
        <authorList>
            <person name="Komaki H."/>
            <person name="Tamura T."/>
        </authorList>
    </citation>
    <scope>NUCLEOTIDE SEQUENCE</scope>
    <source>
        <strain evidence="1">NBRC 12920</strain>
    </source>
</reference>